<dbReference type="GO" id="GO:0005737">
    <property type="term" value="C:cytoplasm"/>
    <property type="evidence" value="ECO:0007669"/>
    <property type="project" value="UniProtKB-UniRule"/>
</dbReference>
<dbReference type="PANTHER" id="PTHR43707">
    <property type="entry name" value="HISTIDYL-TRNA SYNTHETASE"/>
    <property type="match status" value="1"/>
</dbReference>
<dbReference type="InterPro" id="IPR045864">
    <property type="entry name" value="aa-tRNA-synth_II/BPL/LPL"/>
</dbReference>
<gene>
    <name evidence="13" type="primary">hisS</name>
    <name evidence="13" type="ORF">G4L39_01525</name>
</gene>
<comment type="caution">
    <text evidence="13">The sequence shown here is derived from an EMBL/GenBank/DDBJ whole genome shotgun (WGS) entry which is preliminary data.</text>
</comment>
<sequence length="438" mass="49543">MERLPGFRDFYPDPVPSGDALAWSASLRDYIHRTWRRVARRYGFVEYDGPPLEPLELYKIKSGEEIVQQLYHFVDKGEREVALRPEMTPTLARMVAAQARQYKKPLKWFAIPQLFRYERQQKGRLREHFQFNADIVGEADPAADAEVIALLVDTLRAFGFGPADVVVRVSSRQAWQEFYRQQVPASAADPAREYAFYQAIDKLERVPREETERKLAELGISWDKVEAFLRTSPPTAELHAVMENLRTRGLDGFVAIDYRVIRGLAYYTGIVFEAFDRQGQFRAIAGGGRYDHLIRLISGGRVDLPALGFGMGDVVLAELIRARGLAPAAPARVQVFCLVEDASLQAPTVRLVQQLRDADLEVDHPLGPEKPDKQFKRARDAGVRFVVQLVRDESGTVRAQVRDLQTRATWTCAESEVLARLREAMTRPLELGSGEGSS</sequence>
<evidence type="ECO:0000259" key="12">
    <source>
        <dbReference type="PROSITE" id="PS50862"/>
    </source>
</evidence>
<dbReference type="EMBL" id="JAAKYA010000010">
    <property type="protein sequence ID" value="NGO38078.1"/>
    <property type="molecule type" value="Genomic_DNA"/>
</dbReference>
<evidence type="ECO:0000313" key="14">
    <source>
        <dbReference type="Proteomes" id="UP000477311"/>
    </source>
</evidence>
<dbReference type="EC" id="6.1.1.21" evidence="3 10"/>
<dbReference type="PROSITE" id="PS50862">
    <property type="entry name" value="AA_TRNA_LIGASE_II"/>
    <property type="match status" value="1"/>
</dbReference>
<dbReference type="CDD" id="cd00773">
    <property type="entry name" value="HisRS-like_core"/>
    <property type="match status" value="1"/>
</dbReference>
<dbReference type="NCBIfam" id="TIGR00442">
    <property type="entry name" value="hisS"/>
    <property type="match status" value="1"/>
</dbReference>
<evidence type="ECO:0000313" key="13">
    <source>
        <dbReference type="EMBL" id="NGO38078.1"/>
    </source>
</evidence>
<evidence type="ECO:0000256" key="4">
    <source>
        <dbReference type="ARBA" id="ARBA00017399"/>
    </source>
</evidence>
<evidence type="ECO:0000256" key="2">
    <source>
        <dbReference type="ARBA" id="ARBA00011738"/>
    </source>
</evidence>
<feature type="binding site" evidence="11">
    <location>
        <position position="116"/>
    </location>
    <ligand>
        <name>L-histidine</name>
        <dbReference type="ChEBI" id="CHEBI:57595"/>
    </ligand>
</feature>
<dbReference type="InterPro" id="IPR015807">
    <property type="entry name" value="His-tRNA-ligase"/>
</dbReference>
<dbReference type="InterPro" id="IPR036621">
    <property type="entry name" value="Anticodon-bd_dom_sf"/>
</dbReference>
<dbReference type="GO" id="GO:0005524">
    <property type="term" value="F:ATP binding"/>
    <property type="evidence" value="ECO:0007669"/>
    <property type="project" value="InterPro"/>
</dbReference>
<feature type="binding site" evidence="11">
    <location>
        <begin position="266"/>
        <end position="267"/>
    </location>
    <ligand>
        <name>L-histidine</name>
        <dbReference type="ChEBI" id="CHEBI:57595"/>
    </ligand>
</feature>
<dbReference type="RefSeq" id="WP_165105385.1">
    <property type="nucleotide sequence ID" value="NZ_JAAKYA010000010.1"/>
</dbReference>
<evidence type="ECO:0000256" key="5">
    <source>
        <dbReference type="ARBA" id="ARBA00022598"/>
    </source>
</evidence>
<dbReference type="GO" id="GO:0006427">
    <property type="term" value="P:histidyl-tRNA aminoacylation"/>
    <property type="evidence" value="ECO:0007669"/>
    <property type="project" value="UniProtKB-UniRule"/>
</dbReference>
<feature type="binding site" evidence="11">
    <location>
        <position position="262"/>
    </location>
    <ligand>
        <name>L-histidine</name>
        <dbReference type="ChEBI" id="CHEBI:57595"/>
    </ligand>
</feature>
<evidence type="ECO:0000256" key="1">
    <source>
        <dbReference type="ARBA" id="ARBA00008226"/>
    </source>
</evidence>
<dbReference type="InterPro" id="IPR004516">
    <property type="entry name" value="HisRS/HisZ"/>
</dbReference>
<name>A0A6M1RD95_9BACT</name>
<dbReference type="InterPro" id="IPR041715">
    <property type="entry name" value="HisRS-like_core"/>
</dbReference>
<evidence type="ECO:0000256" key="10">
    <source>
        <dbReference type="NCBIfam" id="TIGR00442"/>
    </source>
</evidence>
<keyword evidence="14" id="KW-1185">Reference proteome</keyword>
<evidence type="ECO:0000256" key="11">
    <source>
        <dbReference type="PIRSR" id="PIRSR001549-1"/>
    </source>
</evidence>
<comment type="subunit">
    <text evidence="2">Homodimer.</text>
</comment>
<evidence type="ECO:0000256" key="6">
    <source>
        <dbReference type="ARBA" id="ARBA00022741"/>
    </source>
</evidence>
<protein>
    <recommendedName>
        <fullName evidence="4 10">Histidine--tRNA ligase</fullName>
        <ecNumber evidence="3 10">6.1.1.21</ecNumber>
    </recommendedName>
</protein>
<evidence type="ECO:0000256" key="7">
    <source>
        <dbReference type="ARBA" id="ARBA00022917"/>
    </source>
</evidence>
<dbReference type="PIRSF" id="PIRSF001549">
    <property type="entry name" value="His-tRNA_synth"/>
    <property type="match status" value="1"/>
</dbReference>
<feature type="domain" description="Aminoacyl-transfer RNA synthetases class-II family profile" evidence="12">
    <location>
        <begin position="27"/>
        <end position="367"/>
    </location>
</feature>
<accession>A0A6M1RD95</accession>
<reference evidence="13 14" key="1">
    <citation type="submission" date="2020-02" db="EMBL/GenBank/DDBJ databases">
        <title>Draft genome sequence of Limisphaera ngatamarikiensis NGM72.4T, a thermophilic Verrucomicrobia grouped in subdivision 3.</title>
        <authorList>
            <person name="Carere C.R."/>
            <person name="Steen J."/>
            <person name="Hugenholtz P."/>
            <person name="Stott M.B."/>
        </authorList>
    </citation>
    <scope>NUCLEOTIDE SEQUENCE [LARGE SCALE GENOMIC DNA]</scope>
    <source>
        <strain evidence="13 14">NGM72.4</strain>
    </source>
</reference>
<comment type="similarity">
    <text evidence="1">Belongs to the class-II aminoacyl-tRNA synthetase family.</text>
</comment>
<dbReference type="PANTHER" id="PTHR43707:SF1">
    <property type="entry name" value="HISTIDINE--TRNA LIGASE, MITOCHONDRIAL-RELATED"/>
    <property type="match status" value="1"/>
</dbReference>
<dbReference type="Pfam" id="PF13393">
    <property type="entry name" value="tRNA-synt_His"/>
    <property type="match status" value="1"/>
</dbReference>
<feature type="binding site" evidence="11">
    <location>
        <position position="134"/>
    </location>
    <ligand>
        <name>L-histidine</name>
        <dbReference type="ChEBI" id="CHEBI:57595"/>
    </ligand>
</feature>
<dbReference type="SUPFAM" id="SSF52954">
    <property type="entry name" value="Class II aaRS ABD-related"/>
    <property type="match status" value="1"/>
</dbReference>
<dbReference type="Proteomes" id="UP000477311">
    <property type="component" value="Unassembled WGS sequence"/>
</dbReference>
<evidence type="ECO:0000256" key="3">
    <source>
        <dbReference type="ARBA" id="ARBA00012815"/>
    </source>
</evidence>
<dbReference type="GO" id="GO:0004821">
    <property type="term" value="F:histidine-tRNA ligase activity"/>
    <property type="evidence" value="ECO:0007669"/>
    <property type="project" value="UniProtKB-UniRule"/>
</dbReference>
<dbReference type="AlphaFoldDB" id="A0A6M1RD95"/>
<keyword evidence="5 13" id="KW-0436">Ligase</keyword>
<evidence type="ECO:0000256" key="8">
    <source>
        <dbReference type="ARBA" id="ARBA00023146"/>
    </source>
</evidence>
<feature type="binding site" evidence="11">
    <location>
        <position position="130"/>
    </location>
    <ligand>
        <name>L-histidine</name>
        <dbReference type="ChEBI" id="CHEBI:57595"/>
    </ligand>
</feature>
<keyword evidence="7" id="KW-0648">Protein biosynthesis</keyword>
<dbReference type="SUPFAM" id="SSF55681">
    <property type="entry name" value="Class II aaRS and biotin synthetases"/>
    <property type="match status" value="1"/>
</dbReference>
<dbReference type="InterPro" id="IPR004154">
    <property type="entry name" value="Anticodon-bd"/>
</dbReference>
<comment type="catalytic activity">
    <reaction evidence="9">
        <text>tRNA(His) + L-histidine + ATP = L-histidyl-tRNA(His) + AMP + diphosphate + H(+)</text>
        <dbReference type="Rhea" id="RHEA:17313"/>
        <dbReference type="Rhea" id="RHEA-COMP:9665"/>
        <dbReference type="Rhea" id="RHEA-COMP:9689"/>
        <dbReference type="ChEBI" id="CHEBI:15378"/>
        <dbReference type="ChEBI" id="CHEBI:30616"/>
        <dbReference type="ChEBI" id="CHEBI:33019"/>
        <dbReference type="ChEBI" id="CHEBI:57595"/>
        <dbReference type="ChEBI" id="CHEBI:78442"/>
        <dbReference type="ChEBI" id="CHEBI:78527"/>
        <dbReference type="ChEBI" id="CHEBI:456215"/>
        <dbReference type="EC" id="6.1.1.21"/>
    </reaction>
</comment>
<feature type="binding site" evidence="11">
    <location>
        <begin position="86"/>
        <end position="88"/>
    </location>
    <ligand>
        <name>L-histidine</name>
        <dbReference type="ChEBI" id="CHEBI:57595"/>
    </ligand>
</feature>
<dbReference type="InterPro" id="IPR006195">
    <property type="entry name" value="aa-tRNA-synth_II"/>
</dbReference>
<dbReference type="Pfam" id="PF03129">
    <property type="entry name" value="HGTP_anticodon"/>
    <property type="match status" value="1"/>
</dbReference>
<organism evidence="13 14">
    <name type="scientific">Limisphaera ngatamarikiensis</name>
    <dbReference type="NCBI Taxonomy" id="1324935"/>
    <lineage>
        <taxon>Bacteria</taxon>
        <taxon>Pseudomonadati</taxon>
        <taxon>Verrucomicrobiota</taxon>
        <taxon>Verrucomicrobiia</taxon>
        <taxon>Limisphaerales</taxon>
        <taxon>Limisphaeraceae</taxon>
        <taxon>Limisphaera</taxon>
    </lineage>
</organism>
<dbReference type="Gene3D" id="3.40.50.800">
    <property type="entry name" value="Anticodon-binding domain"/>
    <property type="match status" value="1"/>
</dbReference>
<keyword evidence="6" id="KW-0547">Nucleotide-binding</keyword>
<dbReference type="Gene3D" id="3.30.930.10">
    <property type="entry name" value="Bira Bifunctional Protein, Domain 2"/>
    <property type="match status" value="1"/>
</dbReference>
<proteinExistence type="inferred from homology"/>
<evidence type="ECO:0000256" key="9">
    <source>
        <dbReference type="ARBA" id="ARBA00047639"/>
    </source>
</evidence>
<keyword evidence="8" id="KW-0030">Aminoacyl-tRNA synthetase</keyword>